<accession>A0A437A7K8</accession>
<dbReference type="GeneID" id="93587558"/>
<comment type="caution">
    <text evidence="1">The sequence shown here is derived from an EMBL/GenBank/DDBJ whole genome shotgun (WGS) entry which is preliminary data.</text>
</comment>
<protein>
    <submittedName>
        <fullName evidence="1">Uncharacterized protein</fullName>
    </submittedName>
</protein>
<keyword evidence="2" id="KW-1185">Reference proteome</keyword>
<evidence type="ECO:0000313" key="1">
    <source>
        <dbReference type="EMBL" id="RVD86997.1"/>
    </source>
</evidence>
<dbReference type="VEuPathDB" id="FungiDB:DFL_005247"/>
<dbReference type="OrthoDB" id="5331508at2759"/>
<dbReference type="RefSeq" id="XP_067492541.1">
    <property type="nucleotide sequence ID" value="XM_067634476.1"/>
</dbReference>
<dbReference type="EMBL" id="SAEB01000006">
    <property type="protein sequence ID" value="RVD86997.1"/>
    <property type="molecule type" value="Genomic_DNA"/>
</dbReference>
<sequence>MLPESRLHARAPMASSKERSIHIDENIKGWYASDIDDQQTLGHAFRNENFKGGICGDDERTVTLAHGSKVTRGAKTSSNVAADLADAEEWKRVLGAHLAVGKPLQCPWAPTLDYREVEEEDKAVKNEESHIGKVEDPWSQFRNEIRAFREEFGFGMNDEHDEDAMDMSTDELSDDEGLGFRTPGLYKSGGPSPETTDGLRTPWAYLEKDHKEFTIFEEGGIELEMPGLEMGFALGVPVQVEQRGREGNLFATRFPLQDSRI</sequence>
<evidence type="ECO:0000313" key="2">
    <source>
        <dbReference type="Proteomes" id="UP000283090"/>
    </source>
</evidence>
<dbReference type="AlphaFoldDB" id="A0A437A7K8"/>
<gene>
    <name evidence="1" type="ORF">DFL_005247</name>
</gene>
<reference evidence="1 2" key="1">
    <citation type="submission" date="2019-01" db="EMBL/GenBank/DDBJ databases">
        <title>Intercellular communication is required for trap formation in the nematode-trapping fungus Duddingtonia flagrans.</title>
        <authorList>
            <person name="Youssar L."/>
            <person name="Wernet V."/>
            <person name="Hensel N."/>
            <person name="Hildebrandt H.-G."/>
            <person name="Fischer R."/>
        </authorList>
    </citation>
    <scope>NUCLEOTIDE SEQUENCE [LARGE SCALE GENOMIC DNA]</scope>
    <source>
        <strain evidence="1 2">CBS H-5679</strain>
    </source>
</reference>
<organism evidence="1 2">
    <name type="scientific">Arthrobotrys flagrans</name>
    <name type="common">Nematode-trapping fungus</name>
    <name type="synonym">Trichothecium flagrans</name>
    <dbReference type="NCBI Taxonomy" id="97331"/>
    <lineage>
        <taxon>Eukaryota</taxon>
        <taxon>Fungi</taxon>
        <taxon>Dikarya</taxon>
        <taxon>Ascomycota</taxon>
        <taxon>Pezizomycotina</taxon>
        <taxon>Orbiliomycetes</taxon>
        <taxon>Orbiliales</taxon>
        <taxon>Orbiliaceae</taxon>
        <taxon>Arthrobotrys</taxon>
    </lineage>
</organism>
<proteinExistence type="predicted"/>
<dbReference type="Proteomes" id="UP000283090">
    <property type="component" value="Unassembled WGS sequence"/>
</dbReference>
<name>A0A437A7K8_ARTFL</name>